<organism evidence="2 3">
    <name type="scientific">Clostridium sporogenes</name>
    <dbReference type="NCBI Taxonomy" id="1509"/>
    <lineage>
        <taxon>Bacteria</taxon>
        <taxon>Bacillati</taxon>
        <taxon>Bacillota</taxon>
        <taxon>Clostridia</taxon>
        <taxon>Eubacteriales</taxon>
        <taxon>Clostridiaceae</taxon>
        <taxon>Clostridium</taxon>
    </lineage>
</organism>
<accession>A0A1L3NJL4</accession>
<dbReference type="AlphaFoldDB" id="A0A1L3NJL4"/>
<dbReference type="EMBL" id="CP013243">
    <property type="protein sequence ID" value="APH16288.1"/>
    <property type="molecule type" value="Genomic_DNA"/>
</dbReference>
<feature type="transmembrane region" description="Helical" evidence="1">
    <location>
        <begin position="89"/>
        <end position="114"/>
    </location>
</feature>
<keyword evidence="1" id="KW-0812">Transmembrane</keyword>
<sequence length="229" mass="26617">MKNIINLIINDLILCKKNFLVAIPMIIFLAFTGLQCSIDGKHHYVYIYVIAMASYILINYVEQAISKNKSNMFIYSLPIDKNNMVLEKYLFIIGINIINWVICILTTMVFSIILKGRLIENVCSIGDLVFAITLVSIYYSIYYPFYFKLGPNKLSLFNRCIYMLIILLPVIIQRILDILNISISKKDFYGQINVIQSKFLWITLFDIIMLTISAYISIVIHKDKTIMYE</sequence>
<dbReference type="Pfam" id="PF13346">
    <property type="entry name" value="ABC2_membrane_5"/>
    <property type="match status" value="1"/>
</dbReference>
<reference evidence="2 3" key="1">
    <citation type="submission" date="2015-11" db="EMBL/GenBank/DDBJ databases">
        <authorList>
            <person name="Hill K.K."/>
            <person name="Shirey T.B."/>
            <person name="Raphael B."/>
            <person name="Daligault H.E."/>
            <person name="Davenport K.W."/>
            <person name="Bruce D.C."/>
            <person name="Foley B.T."/>
            <person name="Johnson S.L."/>
        </authorList>
    </citation>
    <scope>NUCLEOTIDE SEQUENCE [LARGE SCALE GENOMIC DNA]</scope>
    <source>
        <strain evidence="2 3">CDC_1632</strain>
    </source>
</reference>
<protein>
    <submittedName>
        <fullName evidence="2">ABC-2 transporter family protein</fullName>
    </submittedName>
</protein>
<name>A0A1L3NJL4_CLOSG</name>
<evidence type="ECO:0000256" key="1">
    <source>
        <dbReference type="SAM" id="Phobius"/>
    </source>
</evidence>
<dbReference type="STRING" id="413999.CBO2915"/>
<gene>
    <name evidence="2" type="ORF">NPD5_3016</name>
</gene>
<feature type="transmembrane region" description="Helical" evidence="1">
    <location>
        <begin position="121"/>
        <end position="141"/>
    </location>
</feature>
<proteinExistence type="predicted"/>
<dbReference type="InterPro" id="IPR025699">
    <property type="entry name" value="ABC2_memb-like"/>
</dbReference>
<keyword evidence="1" id="KW-1133">Transmembrane helix</keyword>
<feature type="transmembrane region" description="Helical" evidence="1">
    <location>
        <begin position="199"/>
        <end position="220"/>
    </location>
</feature>
<dbReference type="PANTHER" id="PTHR41309">
    <property type="entry name" value="MEMBRANE PROTEIN-RELATED"/>
    <property type="match status" value="1"/>
</dbReference>
<dbReference type="Proteomes" id="UP000182204">
    <property type="component" value="Chromosome"/>
</dbReference>
<evidence type="ECO:0000313" key="3">
    <source>
        <dbReference type="Proteomes" id="UP000182204"/>
    </source>
</evidence>
<dbReference type="PANTHER" id="PTHR41309:SF2">
    <property type="entry name" value="MEMBRANE PROTEIN"/>
    <property type="match status" value="1"/>
</dbReference>
<feature type="transmembrane region" description="Helical" evidence="1">
    <location>
        <begin position="45"/>
        <end position="61"/>
    </location>
</feature>
<evidence type="ECO:0000313" key="2">
    <source>
        <dbReference type="EMBL" id="APH16288.1"/>
    </source>
</evidence>
<dbReference type="RefSeq" id="WP_072586398.1">
    <property type="nucleotide sequence ID" value="NZ_CP013243.1"/>
</dbReference>
<feature type="transmembrane region" description="Helical" evidence="1">
    <location>
        <begin position="161"/>
        <end position="179"/>
    </location>
</feature>
<keyword evidence="1" id="KW-0472">Membrane</keyword>
<feature type="transmembrane region" description="Helical" evidence="1">
    <location>
        <begin position="19"/>
        <end position="38"/>
    </location>
</feature>